<proteinExistence type="predicted"/>
<dbReference type="InterPro" id="IPR057379">
    <property type="entry name" value="PH_SPO71"/>
</dbReference>
<dbReference type="PROSITE" id="PS50003">
    <property type="entry name" value="PH_DOMAIN"/>
    <property type="match status" value="2"/>
</dbReference>
<evidence type="ECO:0000313" key="4">
    <source>
        <dbReference type="Proteomes" id="UP000242180"/>
    </source>
</evidence>
<evidence type="ECO:0000256" key="1">
    <source>
        <dbReference type="SAM" id="MobiDB-lite"/>
    </source>
</evidence>
<evidence type="ECO:0000259" key="2">
    <source>
        <dbReference type="PROSITE" id="PS50003"/>
    </source>
</evidence>
<dbReference type="Pfam" id="PF15404">
    <property type="entry name" value="PH_4"/>
    <property type="match status" value="1"/>
</dbReference>
<feature type="region of interest" description="Disordered" evidence="1">
    <location>
        <begin position="64"/>
        <end position="114"/>
    </location>
</feature>
<dbReference type="EMBL" id="MCGN01000001">
    <property type="protein sequence ID" value="ORZ02787.1"/>
    <property type="molecule type" value="Genomic_DNA"/>
</dbReference>
<dbReference type="GO" id="GO:1902657">
    <property type="term" value="P:protein localization to prospore membrane"/>
    <property type="evidence" value="ECO:0007669"/>
    <property type="project" value="InterPro"/>
</dbReference>
<name>A0A1X2HT91_SYNRA</name>
<dbReference type="OrthoDB" id="5579281at2759"/>
<feature type="compositionally biased region" description="Low complexity" evidence="1">
    <location>
        <begin position="90"/>
        <end position="105"/>
    </location>
</feature>
<dbReference type="InterPro" id="IPR011993">
    <property type="entry name" value="PH-like_dom_sf"/>
</dbReference>
<feature type="domain" description="PH" evidence="2">
    <location>
        <begin position="656"/>
        <end position="817"/>
    </location>
</feature>
<evidence type="ECO:0000313" key="3">
    <source>
        <dbReference type="EMBL" id="ORZ02787.1"/>
    </source>
</evidence>
<organism evidence="3 4">
    <name type="scientific">Syncephalastrum racemosum</name>
    <name type="common">Filamentous fungus</name>
    <dbReference type="NCBI Taxonomy" id="13706"/>
    <lineage>
        <taxon>Eukaryota</taxon>
        <taxon>Fungi</taxon>
        <taxon>Fungi incertae sedis</taxon>
        <taxon>Mucoromycota</taxon>
        <taxon>Mucoromycotina</taxon>
        <taxon>Mucoromycetes</taxon>
        <taxon>Mucorales</taxon>
        <taxon>Syncephalastraceae</taxon>
        <taxon>Syncephalastrum</taxon>
    </lineage>
</organism>
<dbReference type="InterPro" id="IPR001849">
    <property type="entry name" value="PH_domain"/>
</dbReference>
<dbReference type="OMA" id="DTRIWSY"/>
<dbReference type="Gene3D" id="2.30.29.30">
    <property type="entry name" value="Pleckstrin-homology domain (PH domain)/Phosphotyrosine-binding domain (PTB)"/>
    <property type="match status" value="1"/>
</dbReference>
<sequence length="836" mass="95784">MAENDVYEHRRQCGQRLLIGEPTKHTLPNLFKTPRSPSTSAALVNEQDDGIEHNVPIADFVQETRASESSQSGAYSFHTAHTEPDNFPQNSDNNANVNYGDNNDNSPVVNKPLPKLDDRKTKLLFWRRSGAVFLPPLSRPSIEEPGGWTSEKEGVLLCMRTLGDKGSDDQKTRYKARREARYGKLKEDWRQMEIVLTMNSLCMYTRPLISWPKRRLEHCIDFKTAKQLHLSLVSPLDYTFSLRFASRKASEFVTFTFQAPSMTLCQEWYLALYRLIPATARRSCPLWCEVHIPLMDTSVRLPLAVGSSSDDNIRYDITLESIRQAVLNVLEHDETWSKLVATQLDRTDLSMCWTRQNRVEWVHWTTALESPRRRIDLVVCPQHIEQTHRLELRHIQHTPDTVVTKDETALKEPQPIEGYLLRLTSFSGKPMSARGLSRRNYYFASFDQYLVYDNHPKNPIPQAIQEQPNSCISIIQNGPRSEHARAESERRTLLLTGAIGMVDLTEMASVRKSFRYLDYDVVGGYSTSDSSLNDSLSPVLGSQQEEPAPSRRNSTEVPHETACFDIVMENGLILKLQAPSATTCDAWVRHLNELMIYWKARKEAVRLIHAKHCYSDTLEEAFRTRATGEGSHAWFNQVPEVDTRIWSYCVFDQCRDIVKSGTMYFQPRARGTFSKKTFLLSSNGWLLFYNTYERSQMTSQPLLTAKHTLKGILDIADCYVYSGSLSLCGRKSAEHALDKRPPRIFGDGVATSDPDEACVFTLWKPQHRTWFSPKKKRVIQYKTSKRLLPSDGQAWHFAARSQEDKQEWVWAIRVVIEHMLRTQTASDETGGRRASS</sequence>
<feature type="domain" description="PH" evidence="2">
    <location>
        <begin position="175"/>
        <end position="277"/>
    </location>
</feature>
<feature type="region of interest" description="Disordered" evidence="1">
    <location>
        <begin position="529"/>
        <end position="556"/>
    </location>
</feature>
<dbReference type="AlphaFoldDB" id="A0A1X2HT91"/>
<dbReference type="InParanoid" id="A0A1X2HT91"/>
<dbReference type="STRING" id="13706.A0A1X2HT91"/>
<dbReference type="SUPFAM" id="SSF50729">
    <property type="entry name" value="PH domain-like"/>
    <property type="match status" value="3"/>
</dbReference>
<dbReference type="InterPro" id="IPR040345">
    <property type="entry name" value="Mug56/Spo71"/>
</dbReference>
<accession>A0A1X2HT91</accession>
<keyword evidence="4" id="KW-1185">Reference proteome</keyword>
<dbReference type="PANTHER" id="PTHR28076:SF1">
    <property type="entry name" value="PROSPORE MEMBRANE ADAPTER PROTEIN SPO71"/>
    <property type="match status" value="1"/>
</dbReference>
<protein>
    <submittedName>
        <fullName evidence="3">Pleckstrin homology domain-domain-containing protein</fullName>
    </submittedName>
</protein>
<dbReference type="PANTHER" id="PTHR28076">
    <property type="entry name" value="SPORULATION-SPECIFIC PROTEIN 71"/>
    <property type="match status" value="1"/>
</dbReference>
<comment type="caution">
    <text evidence="3">The sequence shown here is derived from an EMBL/GenBank/DDBJ whole genome shotgun (WGS) entry which is preliminary data.</text>
</comment>
<dbReference type="Pfam" id="PF23207">
    <property type="entry name" value="PH_SPO71"/>
    <property type="match status" value="1"/>
</dbReference>
<gene>
    <name evidence="3" type="ORF">BCR43DRAFT_482167</name>
</gene>
<reference evidence="3 4" key="1">
    <citation type="submission" date="2016-07" db="EMBL/GenBank/DDBJ databases">
        <title>Pervasive Adenine N6-methylation of Active Genes in Fungi.</title>
        <authorList>
            <consortium name="DOE Joint Genome Institute"/>
            <person name="Mondo S.J."/>
            <person name="Dannebaum R.O."/>
            <person name="Kuo R.C."/>
            <person name="Labutti K."/>
            <person name="Haridas S."/>
            <person name="Kuo A."/>
            <person name="Salamov A."/>
            <person name="Ahrendt S.R."/>
            <person name="Lipzen A."/>
            <person name="Sullivan W."/>
            <person name="Andreopoulos W.B."/>
            <person name="Clum A."/>
            <person name="Lindquist E."/>
            <person name="Daum C."/>
            <person name="Ramamoorthy G.K."/>
            <person name="Gryganskyi A."/>
            <person name="Culley D."/>
            <person name="Magnuson J.K."/>
            <person name="James T.Y."/>
            <person name="O'Malley M.A."/>
            <person name="Stajich J.E."/>
            <person name="Spatafora J.W."/>
            <person name="Visel A."/>
            <person name="Grigoriev I.V."/>
        </authorList>
    </citation>
    <scope>NUCLEOTIDE SEQUENCE [LARGE SCALE GENOMIC DNA]</scope>
    <source>
        <strain evidence="3 4">NRRL 2496</strain>
    </source>
</reference>
<dbReference type="SMART" id="SM00233">
    <property type="entry name" value="PH"/>
    <property type="match status" value="3"/>
</dbReference>
<dbReference type="Proteomes" id="UP000242180">
    <property type="component" value="Unassembled WGS sequence"/>
</dbReference>
<feature type="compositionally biased region" description="Polar residues" evidence="1">
    <location>
        <begin position="540"/>
        <end position="552"/>
    </location>
</feature>
<dbReference type="InterPro" id="IPR039486">
    <property type="entry name" value="Mug56/Spo71_PH"/>
</dbReference>